<dbReference type="CDD" id="cd00167">
    <property type="entry name" value="SANT"/>
    <property type="match status" value="1"/>
</dbReference>
<feature type="region of interest" description="Disordered" evidence="1">
    <location>
        <begin position="1"/>
        <end position="129"/>
    </location>
</feature>
<feature type="domain" description="Myb-like" evidence="2">
    <location>
        <begin position="179"/>
        <end position="233"/>
    </location>
</feature>
<feature type="non-terminal residue" evidence="3">
    <location>
        <position position="1"/>
    </location>
</feature>
<feature type="compositionally biased region" description="Basic and acidic residues" evidence="1">
    <location>
        <begin position="53"/>
        <end position="74"/>
    </location>
</feature>
<name>A0A8K0TVH6_9PEZI</name>
<feature type="compositionally biased region" description="Low complexity" evidence="1">
    <location>
        <begin position="118"/>
        <end position="129"/>
    </location>
</feature>
<sequence length="236" mass="26364">TRRSDPDTSGPQRRSARLRSAIRQAPPQYHEASDSCSDHASGSDENYISESADTERGEIDRAAGTDGPAPERRRTLPFSTTVGAQSRSRPRPSWSSTTITGQRRARTPGIISPPTSCEPSEPGSVEEGPVTTFKEWPLDRVTLKRVVDDGVATFQLQFSWDLCTKPGPHEKTPKTRRALPSEKRGPFTDEEDALLVELKEERRISWKEIHREFTASHPGRSVGALQVRYCTKLKNR</sequence>
<accession>A0A8K0TVH6</accession>
<organism evidence="3 4">
    <name type="scientific">Plectosphaerella cucumerina</name>
    <dbReference type="NCBI Taxonomy" id="40658"/>
    <lineage>
        <taxon>Eukaryota</taxon>
        <taxon>Fungi</taxon>
        <taxon>Dikarya</taxon>
        <taxon>Ascomycota</taxon>
        <taxon>Pezizomycotina</taxon>
        <taxon>Sordariomycetes</taxon>
        <taxon>Hypocreomycetidae</taxon>
        <taxon>Glomerellales</taxon>
        <taxon>Plectosphaerellaceae</taxon>
        <taxon>Plectosphaerella</taxon>
    </lineage>
</organism>
<feature type="non-terminal residue" evidence="3">
    <location>
        <position position="236"/>
    </location>
</feature>
<evidence type="ECO:0000259" key="2">
    <source>
        <dbReference type="PROSITE" id="PS50090"/>
    </source>
</evidence>
<dbReference type="Gene3D" id="1.10.10.60">
    <property type="entry name" value="Homeodomain-like"/>
    <property type="match status" value="1"/>
</dbReference>
<feature type="region of interest" description="Disordered" evidence="1">
    <location>
        <begin position="167"/>
        <end position="190"/>
    </location>
</feature>
<dbReference type="Pfam" id="PF13921">
    <property type="entry name" value="Myb_DNA-bind_6"/>
    <property type="match status" value="1"/>
</dbReference>
<dbReference type="OrthoDB" id="4841522at2759"/>
<protein>
    <recommendedName>
        <fullName evidence="2">Myb-like domain-containing protein</fullName>
    </recommendedName>
</protein>
<reference evidence="3" key="1">
    <citation type="journal article" date="2021" name="Nat. Commun.">
        <title>Genetic determinants of endophytism in the Arabidopsis root mycobiome.</title>
        <authorList>
            <person name="Mesny F."/>
            <person name="Miyauchi S."/>
            <person name="Thiergart T."/>
            <person name="Pickel B."/>
            <person name="Atanasova L."/>
            <person name="Karlsson M."/>
            <person name="Huettel B."/>
            <person name="Barry K.W."/>
            <person name="Haridas S."/>
            <person name="Chen C."/>
            <person name="Bauer D."/>
            <person name="Andreopoulos W."/>
            <person name="Pangilinan J."/>
            <person name="LaButti K."/>
            <person name="Riley R."/>
            <person name="Lipzen A."/>
            <person name="Clum A."/>
            <person name="Drula E."/>
            <person name="Henrissat B."/>
            <person name="Kohler A."/>
            <person name="Grigoriev I.V."/>
            <person name="Martin F.M."/>
            <person name="Hacquard S."/>
        </authorList>
    </citation>
    <scope>NUCLEOTIDE SEQUENCE</scope>
    <source>
        <strain evidence="3">MPI-CAGE-AT-0016</strain>
    </source>
</reference>
<feature type="compositionally biased region" description="Basic and acidic residues" evidence="1">
    <location>
        <begin position="167"/>
        <end position="187"/>
    </location>
</feature>
<dbReference type="SMART" id="SM00717">
    <property type="entry name" value="SANT"/>
    <property type="match status" value="1"/>
</dbReference>
<comment type="caution">
    <text evidence="3">The sequence shown here is derived from an EMBL/GenBank/DDBJ whole genome shotgun (WGS) entry which is preliminary data.</text>
</comment>
<proteinExistence type="predicted"/>
<evidence type="ECO:0000313" key="4">
    <source>
        <dbReference type="Proteomes" id="UP000813385"/>
    </source>
</evidence>
<dbReference type="InterPro" id="IPR001005">
    <property type="entry name" value="SANT/Myb"/>
</dbReference>
<feature type="compositionally biased region" description="Polar residues" evidence="1">
    <location>
        <begin position="38"/>
        <end position="51"/>
    </location>
</feature>
<dbReference type="AlphaFoldDB" id="A0A8K0TVH6"/>
<dbReference type="SUPFAM" id="SSF46689">
    <property type="entry name" value="Homeodomain-like"/>
    <property type="match status" value="1"/>
</dbReference>
<keyword evidence="4" id="KW-1185">Reference proteome</keyword>
<evidence type="ECO:0000313" key="3">
    <source>
        <dbReference type="EMBL" id="KAH7377256.1"/>
    </source>
</evidence>
<dbReference type="EMBL" id="JAGPXD010000001">
    <property type="protein sequence ID" value="KAH7377256.1"/>
    <property type="molecule type" value="Genomic_DNA"/>
</dbReference>
<dbReference type="InterPro" id="IPR009057">
    <property type="entry name" value="Homeodomain-like_sf"/>
</dbReference>
<dbReference type="PROSITE" id="PS50090">
    <property type="entry name" value="MYB_LIKE"/>
    <property type="match status" value="1"/>
</dbReference>
<evidence type="ECO:0000256" key="1">
    <source>
        <dbReference type="SAM" id="MobiDB-lite"/>
    </source>
</evidence>
<gene>
    <name evidence="3" type="ORF">B0T11DRAFT_201636</name>
</gene>
<dbReference type="Proteomes" id="UP000813385">
    <property type="component" value="Unassembled WGS sequence"/>
</dbReference>